<dbReference type="EMBL" id="AAZO01004393">
    <property type="status" value="NOT_ANNOTATED_CDS"/>
    <property type="molecule type" value="Genomic_DNA"/>
</dbReference>
<dbReference type="CTD" id="8240253"/>
<keyword evidence="1" id="KW-0853">WD repeat</keyword>
<dbReference type="PROSITE" id="PS50294">
    <property type="entry name" value="WD_REPEATS_REGION"/>
    <property type="match status" value="1"/>
</dbReference>
<dbReference type="PANTHER" id="PTHR32215">
    <property type="entry name" value="CILIA- AND FLAGELLA-ASSOCIATED PROTEIN 57"/>
    <property type="match status" value="1"/>
</dbReference>
<accession>E0VQB6</accession>
<dbReference type="SMART" id="SM00320">
    <property type="entry name" value="WD40"/>
    <property type="match status" value="4"/>
</dbReference>
<dbReference type="STRING" id="121224.E0VQB6"/>
<evidence type="ECO:0000256" key="1">
    <source>
        <dbReference type="PROSITE-ProRule" id="PRU00221"/>
    </source>
</evidence>
<dbReference type="PROSITE" id="PS51257">
    <property type="entry name" value="PROKAR_LIPOPROTEIN"/>
    <property type="match status" value="1"/>
</dbReference>
<reference evidence="2" key="1">
    <citation type="submission" date="2007-04" db="EMBL/GenBank/DDBJ databases">
        <title>Annotation of Pediculus humanus corporis strain USDA.</title>
        <authorList>
            <person name="Kirkness E."/>
            <person name="Hannick L."/>
            <person name="Hass B."/>
            <person name="Bruggner R."/>
            <person name="Lawson D."/>
            <person name="Bidwell S."/>
            <person name="Joardar V."/>
            <person name="Caler E."/>
            <person name="Walenz B."/>
            <person name="Inman J."/>
            <person name="Schobel S."/>
            <person name="Galinsky K."/>
            <person name="Amedeo P."/>
            <person name="Strausberg R."/>
        </authorList>
    </citation>
    <scope>NUCLEOTIDE SEQUENCE</scope>
    <source>
        <strain evidence="2">USDA</strain>
    </source>
</reference>
<proteinExistence type="predicted"/>
<dbReference type="HOGENOM" id="CLU_462571_0_0_1"/>
<dbReference type="RefSeq" id="XP_002428310.1">
    <property type="nucleotide sequence ID" value="XM_002428265.1"/>
</dbReference>
<dbReference type="KEGG" id="phu:Phum_PHUM375890"/>
<dbReference type="eggNOG" id="ENOG502QTIS">
    <property type="taxonomic scope" value="Eukaryota"/>
</dbReference>
<dbReference type="InParanoid" id="E0VQB6"/>
<evidence type="ECO:0008006" key="5">
    <source>
        <dbReference type="Google" id="ProtNLM"/>
    </source>
</evidence>
<gene>
    <name evidence="3" type="primary">8240253</name>
    <name evidence="2" type="ORF">Phum_PHUM375890</name>
</gene>
<organism>
    <name type="scientific">Pediculus humanus subsp. corporis</name>
    <name type="common">Body louse</name>
    <dbReference type="NCBI Taxonomy" id="121224"/>
    <lineage>
        <taxon>Eukaryota</taxon>
        <taxon>Metazoa</taxon>
        <taxon>Ecdysozoa</taxon>
        <taxon>Arthropoda</taxon>
        <taxon>Hexapoda</taxon>
        <taxon>Insecta</taxon>
        <taxon>Pterygota</taxon>
        <taxon>Neoptera</taxon>
        <taxon>Paraneoptera</taxon>
        <taxon>Psocodea</taxon>
        <taxon>Troctomorpha</taxon>
        <taxon>Phthiraptera</taxon>
        <taxon>Anoplura</taxon>
        <taxon>Pediculidae</taxon>
        <taxon>Pediculus</taxon>
    </lineage>
</organism>
<evidence type="ECO:0000313" key="2">
    <source>
        <dbReference type="EMBL" id="EEB15572.1"/>
    </source>
</evidence>
<dbReference type="InterPro" id="IPR001680">
    <property type="entry name" value="WD40_rpt"/>
</dbReference>
<dbReference type="Gene3D" id="2.130.10.10">
    <property type="entry name" value="YVTN repeat-like/Quinoprotein amine dehydrogenase"/>
    <property type="match status" value="1"/>
</dbReference>
<reference evidence="2" key="2">
    <citation type="submission" date="2007-04" db="EMBL/GenBank/DDBJ databases">
        <title>The genome of the human body louse.</title>
        <authorList>
            <consortium name="The Human Body Louse Genome Consortium"/>
            <person name="Kirkness E."/>
            <person name="Walenz B."/>
            <person name="Hass B."/>
            <person name="Bruggner R."/>
            <person name="Strausberg R."/>
        </authorList>
    </citation>
    <scope>NUCLEOTIDE SEQUENCE</scope>
    <source>
        <strain evidence="2">USDA</strain>
    </source>
</reference>
<protein>
    <recommendedName>
        <fullName evidence="5">WD-repeat protein</fullName>
    </recommendedName>
</protein>
<evidence type="ECO:0000313" key="4">
    <source>
        <dbReference type="Proteomes" id="UP000009046"/>
    </source>
</evidence>
<dbReference type="EMBL" id="DS235418">
    <property type="protein sequence ID" value="EEB15572.1"/>
    <property type="molecule type" value="Genomic_DNA"/>
</dbReference>
<dbReference type="AlphaFoldDB" id="E0VQB6"/>
<dbReference type="VEuPathDB" id="VectorBase:PHUM375890"/>
<sequence>MVLERSQELESKNETDLTVRALTTVSNGFAFSCRPGLVHFFEKISTINKTESKLMAAIRRSQLYGCETMRTRNGYWKVPFRHFDISFHTGPIGDLALCYWKPIFMTFGTLDRTVRIWNYLKHENEMTKQYQEDVHSISLHPTDKLRFMTILIDDLQVSKEIPIRECPKSAFSICGHLLAAVNRNAIQIISVITFQILATLTGHSALIKSLQWISDDKKLTFCGLDGAIYEWDITNYKRSGEIVNKGFSYYDIAVTTDGSTIYAVSSDGSIKEIRGFNIARSINLNLNNIKNIVLSRSNLMMFVSAGTGTVASVKFPIEKPPEIILQKLHSSAVTQMELSLEDTTFISCSQYGAICIWDVTNAEDKIIVHDKNFTYFNEILISKTDLEGKLSSIGDLTQRTYELEMEHAYQLRHTETVYNEKKLYFKYITEKDFKKARLGDQECIFELQRQKNYLQDIVTSLEKELKVSKYVNYGEGMNYMEMNWSLMDEIYKIRKKLKFVQTRVQDMETLIFVKLNKTYSPRQVQKIIKSALEPPEDVQEKCHINMENALKKAILVKEEVDLLTKKVKNIQKAMISEAAPLKKRKMRFEI</sequence>
<dbReference type="PROSITE" id="PS50082">
    <property type="entry name" value="WD_REPEATS_2"/>
    <property type="match status" value="1"/>
</dbReference>
<reference evidence="3" key="3">
    <citation type="submission" date="2020-05" db="UniProtKB">
        <authorList>
            <consortium name="EnsemblMetazoa"/>
        </authorList>
    </citation>
    <scope>IDENTIFICATION</scope>
    <source>
        <strain evidence="3">USDA</strain>
    </source>
</reference>
<dbReference type="InterPro" id="IPR036322">
    <property type="entry name" value="WD40_repeat_dom_sf"/>
</dbReference>
<feature type="repeat" description="WD" evidence="1">
    <location>
        <begin position="200"/>
        <end position="241"/>
    </location>
</feature>
<dbReference type="EnsemblMetazoa" id="PHUM375890-RA">
    <property type="protein sequence ID" value="PHUM375890-PA"/>
    <property type="gene ID" value="PHUM375890"/>
</dbReference>
<dbReference type="GeneID" id="8240253"/>
<keyword evidence="4" id="KW-1185">Reference proteome</keyword>
<dbReference type="InterPro" id="IPR015943">
    <property type="entry name" value="WD40/YVTN_repeat-like_dom_sf"/>
</dbReference>
<dbReference type="Proteomes" id="UP000009046">
    <property type="component" value="Unassembled WGS sequence"/>
</dbReference>
<dbReference type="OrthoDB" id="10251741at2759"/>
<dbReference type="Pfam" id="PF00400">
    <property type="entry name" value="WD40"/>
    <property type="match status" value="2"/>
</dbReference>
<dbReference type="PANTHER" id="PTHR32215:SF0">
    <property type="entry name" value="CILIA- AND FLAGELLA-ASSOCIATED PROTEIN 57"/>
    <property type="match status" value="1"/>
</dbReference>
<name>E0VQB6_PEDHC</name>
<evidence type="ECO:0000313" key="3">
    <source>
        <dbReference type="EnsemblMetazoa" id="PHUM375890-PA"/>
    </source>
</evidence>
<dbReference type="InterPro" id="IPR052993">
    <property type="entry name" value="CFA-57"/>
</dbReference>
<dbReference type="SUPFAM" id="SSF50978">
    <property type="entry name" value="WD40 repeat-like"/>
    <property type="match status" value="1"/>
</dbReference>